<reference evidence="1 2" key="1">
    <citation type="submission" date="2019-06" db="EMBL/GenBank/DDBJ databases">
        <title>Sequencing the genomes of 1000 actinobacteria strains.</title>
        <authorList>
            <person name="Klenk H.-P."/>
        </authorList>
    </citation>
    <scope>NUCLEOTIDE SEQUENCE [LARGE SCALE GENOMIC DNA]</scope>
    <source>
        <strain evidence="1 2">DSM 41649</strain>
    </source>
</reference>
<dbReference type="Proteomes" id="UP000318416">
    <property type="component" value="Unassembled WGS sequence"/>
</dbReference>
<protein>
    <recommendedName>
        <fullName evidence="3">Carbohydrate binding protein</fullName>
    </recommendedName>
</protein>
<organism evidence="1 2">
    <name type="scientific">Kitasatospora atroaurantiaca</name>
    <dbReference type="NCBI Taxonomy" id="285545"/>
    <lineage>
        <taxon>Bacteria</taxon>
        <taxon>Bacillati</taxon>
        <taxon>Actinomycetota</taxon>
        <taxon>Actinomycetes</taxon>
        <taxon>Kitasatosporales</taxon>
        <taxon>Streptomycetaceae</taxon>
        <taxon>Kitasatospora</taxon>
    </lineage>
</organism>
<name>A0A561EN05_9ACTN</name>
<proteinExistence type="predicted"/>
<dbReference type="Gene3D" id="2.60.120.260">
    <property type="entry name" value="Galactose-binding domain-like"/>
    <property type="match status" value="1"/>
</dbReference>
<accession>A0A561EN05</accession>
<evidence type="ECO:0008006" key="3">
    <source>
        <dbReference type="Google" id="ProtNLM"/>
    </source>
</evidence>
<dbReference type="SUPFAM" id="SSF49785">
    <property type="entry name" value="Galactose-binding domain-like"/>
    <property type="match status" value="1"/>
</dbReference>
<keyword evidence="2" id="KW-1185">Reference proteome</keyword>
<gene>
    <name evidence="1" type="ORF">FB465_1957</name>
</gene>
<dbReference type="AlphaFoldDB" id="A0A561EN05"/>
<dbReference type="RefSeq" id="WP_145789444.1">
    <property type="nucleotide sequence ID" value="NZ_BAAABR010000054.1"/>
</dbReference>
<evidence type="ECO:0000313" key="2">
    <source>
        <dbReference type="Proteomes" id="UP000318416"/>
    </source>
</evidence>
<dbReference type="InterPro" id="IPR008979">
    <property type="entry name" value="Galactose-bd-like_sf"/>
</dbReference>
<sequence>MPDPIDQLAQRIADIERLSQDTSRSSRLAYSSIDDGALTVTADGKLRAIIGQQPDGTTAVTVVNGPPPPTPTTPAAISTLGGVSVMWDGTFADQGVCPLDFARVEVHAARTADVAPDATTLIGTIESPQGGRILVPTTVPVTVMLVARSTSGKASAPSGTATAGPAKVVAEEVIAGIIGELQLATNAVTDAKVAVGAINSKAIADAAITATKIGAAAVVAGKLASNAVTAGTIAADAITAREIAAGAITAAELAVGAVTTASLAAGAVTAGEIAAGSITGDRLTASTITASRIASNAVVAGKIAADAVTGREIKALSVTGDKIAANTITAGQIAAGAITADALAVGVVNNYIPDGSFEGPAGAALAAGGGASWSIAATGSGSAKSLKVDATAATTTTKSLALATVPARPGDQLFLRYDYQASSDWKGGAVKLYARWMDAGGATLGYSAAQSTTPVLGATWQTLAATVTAPAGTTTCRLFVESWQATAGSILFDNAEARPVLGQVQIADGTITAAKLSADAITGKTITGGTITGTTITGVNISGATLATAATGNRVETTSVTTGGSAVGMVRLYSGSAQELNPATISSIYDPTQNSSLLTLQSAKLTDPPKTGLIAPRSVVMWPQADIKLYSTPGKAVVDIDAGETNVNGQLSVRYTVDANSLYARGTSGPMRPDLPNGNVYAGSSEYDHIRIGNAEIIACNKNQWADLKLNQKLTVSQSSITADVPISVTGSGWQDINFLNGCSQLLGWQNVSYRRMPDGTVVLRGIVLVPSTFTSGVIGTIGDSSCRPKLGEVFPAATDRNVGANLFIQPNGNIELWNATGALGDWVSLAHTRWSCID</sequence>
<comment type="caution">
    <text evidence="1">The sequence shown here is derived from an EMBL/GenBank/DDBJ whole genome shotgun (WGS) entry which is preliminary data.</text>
</comment>
<dbReference type="OrthoDB" id="4256919at2"/>
<evidence type="ECO:0000313" key="1">
    <source>
        <dbReference type="EMBL" id="TWE16962.1"/>
    </source>
</evidence>
<dbReference type="EMBL" id="VIVR01000001">
    <property type="protein sequence ID" value="TWE16962.1"/>
    <property type="molecule type" value="Genomic_DNA"/>
</dbReference>